<dbReference type="AlphaFoldDB" id="A0A212IYB8"/>
<evidence type="ECO:0000313" key="1">
    <source>
        <dbReference type="EMBL" id="SBV92170.1"/>
    </source>
</evidence>
<protein>
    <submittedName>
        <fullName evidence="1">Uncharacterized protein</fullName>
    </submittedName>
</protein>
<dbReference type="EMBL" id="FLUL01000001">
    <property type="protein sequence ID" value="SBV92170.1"/>
    <property type="molecule type" value="Genomic_DNA"/>
</dbReference>
<name>A0A212IYB8_9BACT</name>
<reference evidence="1" key="1">
    <citation type="submission" date="2016-04" db="EMBL/GenBank/DDBJ databases">
        <authorList>
            <person name="Evans L.H."/>
            <person name="Alamgir A."/>
            <person name="Owens N."/>
            <person name="Weber N.D."/>
            <person name="Virtaneva K."/>
            <person name="Barbian K."/>
            <person name="Babar A."/>
            <person name="Rosenke K."/>
        </authorList>
    </citation>
    <scope>NUCLEOTIDE SEQUENCE</scope>
    <source>
        <strain evidence="1">86-2</strain>
    </source>
</reference>
<organism evidence="1">
    <name type="scientific">uncultured Dysgonomonas sp</name>
    <dbReference type="NCBI Taxonomy" id="206096"/>
    <lineage>
        <taxon>Bacteria</taxon>
        <taxon>Pseudomonadati</taxon>
        <taxon>Bacteroidota</taxon>
        <taxon>Bacteroidia</taxon>
        <taxon>Bacteroidales</taxon>
        <taxon>Dysgonomonadaceae</taxon>
        <taxon>Dysgonomonas</taxon>
        <taxon>environmental samples</taxon>
    </lineage>
</organism>
<proteinExistence type="predicted"/>
<dbReference type="RefSeq" id="WP_006844154.1">
    <property type="nucleotide sequence ID" value="NZ_CABTJG010000018.1"/>
</dbReference>
<sequence>MKKNYTHKLCKSVDNEGEVVAPAKSTLDFLKQFARTYYAEKSLPRSLNEFCVN</sequence>
<gene>
    <name evidence="1" type="ORF">KL86DYS2_10317</name>
</gene>
<accession>A0A212IYB8</accession>